<keyword evidence="5 6" id="KW-0378">Hydrolase</keyword>
<dbReference type="EMBL" id="JAKIKS010000143">
    <property type="protein sequence ID" value="MCL1127292.1"/>
    <property type="molecule type" value="Genomic_DNA"/>
</dbReference>
<evidence type="ECO:0000313" key="9">
    <source>
        <dbReference type="EMBL" id="MCL1127292.1"/>
    </source>
</evidence>
<dbReference type="Proteomes" id="UP001203423">
    <property type="component" value="Unassembled WGS sequence"/>
</dbReference>
<feature type="domain" description="Acylphosphatase-like" evidence="8">
    <location>
        <begin position="5"/>
        <end position="90"/>
    </location>
</feature>
<comment type="catalytic activity">
    <reaction evidence="4 5 6">
        <text>an acyl phosphate + H2O = a carboxylate + phosphate + H(+)</text>
        <dbReference type="Rhea" id="RHEA:14965"/>
        <dbReference type="ChEBI" id="CHEBI:15377"/>
        <dbReference type="ChEBI" id="CHEBI:15378"/>
        <dbReference type="ChEBI" id="CHEBI:29067"/>
        <dbReference type="ChEBI" id="CHEBI:43474"/>
        <dbReference type="ChEBI" id="CHEBI:59918"/>
        <dbReference type="EC" id="3.6.1.7"/>
    </reaction>
</comment>
<dbReference type="PROSITE" id="PS00150">
    <property type="entry name" value="ACYLPHOSPHATASE_1"/>
    <property type="match status" value="1"/>
</dbReference>
<comment type="similarity">
    <text evidence="1 7">Belongs to the acylphosphatase family.</text>
</comment>
<protein>
    <recommendedName>
        <fullName evidence="3 5">Acylphosphatase</fullName>
        <ecNumber evidence="2 5">3.6.1.7</ecNumber>
    </recommendedName>
</protein>
<proteinExistence type="inferred from homology"/>
<comment type="caution">
    <text evidence="9">The sequence shown here is derived from an EMBL/GenBank/DDBJ whole genome shotgun (WGS) entry which is preliminary data.</text>
</comment>
<feature type="active site" evidence="5">
    <location>
        <position position="38"/>
    </location>
</feature>
<evidence type="ECO:0000259" key="8">
    <source>
        <dbReference type="PROSITE" id="PS51160"/>
    </source>
</evidence>
<sequence>MIVRTLKAIVTGRVQGVFFRAATKQAAITQGISGYAKNLATGEVEVEATGQESQLKAFIEYLKQGPAQAQVDDVVWDYIQAKSFEGFSIK</sequence>
<feature type="active site" evidence="5">
    <location>
        <position position="20"/>
    </location>
</feature>
<dbReference type="InterPro" id="IPR020456">
    <property type="entry name" value="Acylphosphatase"/>
</dbReference>
<name>A0ABT0LHV1_9GAMM</name>
<evidence type="ECO:0000256" key="5">
    <source>
        <dbReference type="PROSITE-ProRule" id="PRU00520"/>
    </source>
</evidence>
<dbReference type="PROSITE" id="PS51160">
    <property type="entry name" value="ACYLPHOSPHATASE_3"/>
    <property type="match status" value="1"/>
</dbReference>
<dbReference type="InterPro" id="IPR017968">
    <property type="entry name" value="Acylphosphatase_CS"/>
</dbReference>
<dbReference type="SUPFAM" id="SSF54975">
    <property type="entry name" value="Acylphosphatase/BLUF domain-like"/>
    <property type="match status" value="1"/>
</dbReference>
<dbReference type="InterPro" id="IPR036046">
    <property type="entry name" value="Acylphosphatase-like_dom_sf"/>
</dbReference>
<dbReference type="Gene3D" id="3.30.70.100">
    <property type="match status" value="1"/>
</dbReference>
<dbReference type="InterPro" id="IPR001792">
    <property type="entry name" value="Acylphosphatase-like_dom"/>
</dbReference>
<reference evidence="9 10" key="1">
    <citation type="submission" date="2022-01" db="EMBL/GenBank/DDBJ databases">
        <title>Whole genome-based taxonomy of the Shewanellaceae.</title>
        <authorList>
            <person name="Martin-Rodriguez A.J."/>
        </authorList>
    </citation>
    <scope>NUCLEOTIDE SEQUENCE [LARGE SCALE GENOMIC DNA]</scope>
    <source>
        <strain evidence="9 10">DSM 17177</strain>
    </source>
</reference>
<dbReference type="EC" id="3.6.1.7" evidence="2 5"/>
<dbReference type="RefSeq" id="WP_248942685.1">
    <property type="nucleotide sequence ID" value="NZ_JAKIKS010000143.1"/>
</dbReference>
<evidence type="ECO:0000256" key="7">
    <source>
        <dbReference type="RuleBase" id="RU004168"/>
    </source>
</evidence>
<evidence type="ECO:0000256" key="2">
    <source>
        <dbReference type="ARBA" id="ARBA00012150"/>
    </source>
</evidence>
<dbReference type="Pfam" id="PF00708">
    <property type="entry name" value="Acylphosphatase"/>
    <property type="match status" value="1"/>
</dbReference>
<evidence type="ECO:0000256" key="6">
    <source>
        <dbReference type="RuleBase" id="RU000553"/>
    </source>
</evidence>
<evidence type="ECO:0000256" key="3">
    <source>
        <dbReference type="ARBA" id="ARBA00015991"/>
    </source>
</evidence>
<organism evidence="9 10">
    <name type="scientific">Shewanella surugensis</name>
    <dbReference type="NCBI Taxonomy" id="212020"/>
    <lineage>
        <taxon>Bacteria</taxon>
        <taxon>Pseudomonadati</taxon>
        <taxon>Pseudomonadota</taxon>
        <taxon>Gammaproteobacteria</taxon>
        <taxon>Alteromonadales</taxon>
        <taxon>Shewanellaceae</taxon>
        <taxon>Shewanella</taxon>
    </lineage>
</organism>
<accession>A0ABT0LHV1</accession>
<dbReference type="PANTHER" id="PTHR47268">
    <property type="entry name" value="ACYLPHOSPHATASE"/>
    <property type="match status" value="1"/>
</dbReference>
<evidence type="ECO:0000313" key="10">
    <source>
        <dbReference type="Proteomes" id="UP001203423"/>
    </source>
</evidence>
<gene>
    <name evidence="9" type="ORF">L2764_23145</name>
</gene>
<evidence type="ECO:0000256" key="1">
    <source>
        <dbReference type="ARBA" id="ARBA00005614"/>
    </source>
</evidence>
<keyword evidence="10" id="KW-1185">Reference proteome</keyword>
<dbReference type="PANTHER" id="PTHR47268:SF4">
    <property type="entry name" value="ACYLPHOSPHATASE"/>
    <property type="match status" value="1"/>
</dbReference>
<dbReference type="PROSITE" id="PS00151">
    <property type="entry name" value="ACYLPHOSPHATASE_2"/>
    <property type="match status" value="1"/>
</dbReference>
<evidence type="ECO:0000256" key="4">
    <source>
        <dbReference type="ARBA" id="ARBA00047645"/>
    </source>
</evidence>